<evidence type="ECO:0000313" key="1">
    <source>
        <dbReference type="EMBL" id="KAJ2970218.1"/>
    </source>
</evidence>
<accession>A0ACC1MVK4</accession>
<gene>
    <name evidence="1" type="ORF">NQ176_g8295</name>
</gene>
<dbReference type="EMBL" id="JANJQO010001579">
    <property type="protein sequence ID" value="KAJ2970218.1"/>
    <property type="molecule type" value="Genomic_DNA"/>
</dbReference>
<keyword evidence="2" id="KW-1185">Reference proteome</keyword>
<protein>
    <submittedName>
        <fullName evidence="1">Uncharacterized protein</fullName>
    </submittedName>
</protein>
<organism evidence="1 2">
    <name type="scientific">Zarea fungicola</name>
    <dbReference type="NCBI Taxonomy" id="93591"/>
    <lineage>
        <taxon>Eukaryota</taxon>
        <taxon>Fungi</taxon>
        <taxon>Dikarya</taxon>
        <taxon>Ascomycota</taxon>
        <taxon>Pezizomycotina</taxon>
        <taxon>Sordariomycetes</taxon>
        <taxon>Hypocreomycetidae</taxon>
        <taxon>Hypocreales</taxon>
        <taxon>Cordycipitaceae</taxon>
        <taxon>Zarea</taxon>
    </lineage>
</organism>
<sequence>MASPIDCRPAENALETYNVQGGKQLLREYSGMADADIDAHVELIKNKGLQVAPYPCIRRFRFLDLVLSTTPIYPSVLSRVKNGAKFLDLACCLGQEIRKLVHDGAPSENTYGADLYGGFFPVGYELFDDRERLRTQFFAADIFDDDSALVENLAGKVDVVYAGDFFHLFSLEQQEAVAARIVQLLVAKKGSMLVGRHSGAERSGEYVRGDINTKAAHKHFNHNSDSWKELWTRIGERTGTEWEVDVELVPEFKFVEGNDDSLPGDKEVERLRGAKGLVYTIIRK</sequence>
<comment type="caution">
    <text evidence="1">The sequence shown here is derived from an EMBL/GenBank/DDBJ whole genome shotgun (WGS) entry which is preliminary data.</text>
</comment>
<evidence type="ECO:0000313" key="2">
    <source>
        <dbReference type="Proteomes" id="UP001143910"/>
    </source>
</evidence>
<reference evidence="1" key="1">
    <citation type="submission" date="2022-08" db="EMBL/GenBank/DDBJ databases">
        <title>Genome Sequence of Lecanicillium fungicola.</title>
        <authorList>
            <person name="Buettner E."/>
        </authorList>
    </citation>
    <scope>NUCLEOTIDE SEQUENCE</scope>
    <source>
        <strain evidence="1">Babe33</strain>
    </source>
</reference>
<name>A0ACC1MVK4_9HYPO</name>
<dbReference type="Proteomes" id="UP001143910">
    <property type="component" value="Unassembled WGS sequence"/>
</dbReference>
<proteinExistence type="predicted"/>